<dbReference type="InterPro" id="IPR006197">
    <property type="entry name" value="Peptidase_S24_LexA"/>
</dbReference>
<reference evidence="11" key="1">
    <citation type="submission" date="2017-06" db="EMBL/GenBank/DDBJ databases">
        <title>Whole genome sequence of Laribacter hongkongensis LHGZ1.</title>
        <authorList>
            <person name="Chen D."/>
            <person name="Wu H."/>
            <person name="Chen J."/>
        </authorList>
    </citation>
    <scope>NUCLEOTIDE SEQUENCE [LARGE SCALE GENOMIC DNA]</scope>
    <source>
        <strain evidence="11">LHGZ1</strain>
    </source>
</reference>
<dbReference type="AlphaFoldDB" id="A0A248LJE0"/>
<dbReference type="SUPFAM" id="SSF51306">
    <property type="entry name" value="LexA/Signal peptidase"/>
    <property type="match status" value="1"/>
</dbReference>
<evidence type="ECO:0000256" key="4">
    <source>
        <dbReference type="ARBA" id="ARBA00022813"/>
    </source>
</evidence>
<dbReference type="PRINTS" id="PR00726">
    <property type="entry name" value="LEXASERPTASE"/>
</dbReference>
<gene>
    <name evidence="10" type="ORF">LHGZ1_1931</name>
</gene>
<keyword evidence="6" id="KW-0742">SOS response</keyword>
<dbReference type="GO" id="GO:0003677">
    <property type="term" value="F:DNA binding"/>
    <property type="evidence" value="ECO:0007669"/>
    <property type="project" value="InterPro"/>
</dbReference>
<name>A0A248LJE0_9NEIS</name>
<dbReference type="InterPro" id="IPR036286">
    <property type="entry name" value="LexA/Signal_pep-like_sf"/>
</dbReference>
<dbReference type="RefSeq" id="WP_088860922.1">
    <property type="nucleotide sequence ID" value="NZ_CP022115.1"/>
</dbReference>
<dbReference type="InterPro" id="IPR039418">
    <property type="entry name" value="LexA-like"/>
</dbReference>
<evidence type="ECO:0000256" key="1">
    <source>
        <dbReference type="ARBA" id="ARBA00007484"/>
    </source>
</evidence>
<dbReference type="Pfam" id="PF00717">
    <property type="entry name" value="Peptidase_S24"/>
    <property type="match status" value="1"/>
</dbReference>
<dbReference type="InterPro" id="IPR050077">
    <property type="entry name" value="LexA_repressor"/>
</dbReference>
<dbReference type="EMBL" id="CP022115">
    <property type="protein sequence ID" value="ASJ24762.1"/>
    <property type="molecule type" value="Genomic_DNA"/>
</dbReference>
<dbReference type="GO" id="GO:0016787">
    <property type="term" value="F:hydrolase activity"/>
    <property type="evidence" value="ECO:0007669"/>
    <property type="project" value="UniProtKB-KW"/>
</dbReference>
<evidence type="ECO:0000256" key="3">
    <source>
        <dbReference type="ARBA" id="ARBA00022801"/>
    </source>
</evidence>
<keyword evidence="5" id="KW-0234">DNA repair</keyword>
<feature type="domain" description="Peptidase S24/S26A/S26B/S26C" evidence="9">
    <location>
        <begin position="89"/>
        <end position="199"/>
    </location>
</feature>
<dbReference type="GO" id="GO:0009432">
    <property type="term" value="P:SOS response"/>
    <property type="evidence" value="ECO:0007669"/>
    <property type="project" value="UniProtKB-KW"/>
</dbReference>
<evidence type="ECO:0000313" key="10">
    <source>
        <dbReference type="EMBL" id="ASJ24762.1"/>
    </source>
</evidence>
<dbReference type="Gene3D" id="2.10.109.10">
    <property type="entry name" value="Umud Fragment, subunit A"/>
    <property type="match status" value="1"/>
</dbReference>
<evidence type="ECO:0000256" key="6">
    <source>
        <dbReference type="ARBA" id="ARBA00023236"/>
    </source>
</evidence>
<keyword evidence="4 7" id="KW-0068">Autocatalytic cleavage</keyword>
<evidence type="ECO:0000259" key="9">
    <source>
        <dbReference type="Pfam" id="PF00717"/>
    </source>
</evidence>
<evidence type="ECO:0000256" key="7">
    <source>
        <dbReference type="RuleBase" id="RU003991"/>
    </source>
</evidence>
<keyword evidence="2" id="KW-0227">DNA damage</keyword>
<dbReference type="OrthoDB" id="9802364at2"/>
<comment type="similarity">
    <text evidence="1 7">Belongs to the peptidase S24 family.</text>
</comment>
<dbReference type="PANTHER" id="PTHR33516">
    <property type="entry name" value="LEXA REPRESSOR"/>
    <property type="match status" value="1"/>
</dbReference>
<dbReference type="GO" id="GO:0006355">
    <property type="term" value="P:regulation of DNA-templated transcription"/>
    <property type="evidence" value="ECO:0007669"/>
    <property type="project" value="InterPro"/>
</dbReference>
<feature type="region of interest" description="Disordered" evidence="8">
    <location>
        <begin position="1"/>
        <end position="31"/>
    </location>
</feature>
<evidence type="ECO:0000256" key="8">
    <source>
        <dbReference type="SAM" id="MobiDB-lite"/>
    </source>
</evidence>
<dbReference type="Proteomes" id="UP000197424">
    <property type="component" value="Chromosome"/>
</dbReference>
<dbReference type="NCBIfam" id="NF007621">
    <property type="entry name" value="PRK10276.1"/>
    <property type="match status" value="1"/>
</dbReference>
<proteinExistence type="inferred from homology"/>
<dbReference type="GO" id="GO:0006281">
    <property type="term" value="P:DNA repair"/>
    <property type="evidence" value="ECO:0007669"/>
    <property type="project" value="UniProtKB-KW"/>
</dbReference>
<accession>A0A248LJE0</accession>
<keyword evidence="3 7" id="KW-0378">Hydrolase</keyword>
<evidence type="ECO:0000256" key="2">
    <source>
        <dbReference type="ARBA" id="ARBA00022763"/>
    </source>
</evidence>
<evidence type="ECO:0000313" key="11">
    <source>
        <dbReference type="Proteomes" id="UP000197424"/>
    </source>
</evidence>
<protein>
    <submittedName>
        <fullName evidence="10">UmuD protein</fullName>
    </submittedName>
</protein>
<dbReference type="InterPro" id="IPR015927">
    <property type="entry name" value="Peptidase_S24_S26A/B/C"/>
</dbReference>
<evidence type="ECO:0000256" key="5">
    <source>
        <dbReference type="ARBA" id="ARBA00023204"/>
    </source>
</evidence>
<organism evidence="10 11">
    <name type="scientific">Laribacter hongkongensis</name>
    <dbReference type="NCBI Taxonomy" id="168471"/>
    <lineage>
        <taxon>Bacteria</taxon>
        <taxon>Pseudomonadati</taxon>
        <taxon>Pseudomonadota</taxon>
        <taxon>Betaproteobacteria</taxon>
        <taxon>Neisseriales</taxon>
        <taxon>Aquaspirillaceae</taxon>
        <taxon>Laribacter</taxon>
    </lineage>
</organism>
<dbReference type="CDD" id="cd06529">
    <property type="entry name" value="S24_LexA-like"/>
    <property type="match status" value="1"/>
</dbReference>
<dbReference type="PANTHER" id="PTHR33516:SF2">
    <property type="entry name" value="LEXA REPRESSOR-RELATED"/>
    <property type="match status" value="1"/>
</dbReference>
<sequence length="206" mass="21875">MHSPDKPGRGGARAGAGRPAGSGRIDTSEPLTQIRVPVADKEAVITLVKARQAARLASIEELAGQYPGEVLLPARLAPVLGMPLHAAGVRAGMPSPADDHVEDTLDLNHYLIDDAPSTFLVRAKGESMTGAHVFDGDILVVDKSRTPSSGDIVVAAIEGEFTVKRLQRQGGRVILQAANPDYPDIVPSYEQELVIWGVVTGCVRRF</sequence>
<feature type="compositionally biased region" description="Gly residues" evidence="8">
    <location>
        <begin position="9"/>
        <end position="20"/>
    </location>
</feature>